<comment type="caution">
    <text evidence="9">The sequence shown here is derived from an EMBL/GenBank/DDBJ whole genome shotgun (WGS) entry which is preliminary data.</text>
</comment>
<feature type="transmembrane region" description="Helical" evidence="8">
    <location>
        <begin position="279"/>
        <end position="303"/>
    </location>
</feature>
<evidence type="ECO:0000256" key="5">
    <source>
        <dbReference type="ARBA" id="ARBA00022989"/>
    </source>
</evidence>
<dbReference type="PANTHER" id="PTHR21444">
    <property type="entry name" value="COILED-COIL DOMAIN-CONTAINING PROTEIN 180"/>
    <property type="match status" value="1"/>
</dbReference>
<evidence type="ECO:0000256" key="4">
    <source>
        <dbReference type="ARBA" id="ARBA00022692"/>
    </source>
</evidence>
<gene>
    <name evidence="9" type="ORF">PMEA_00029980</name>
</gene>
<evidence type="ECO:0000256" key="7">
    <source>
        <dbReference type="ARBA" id="ARBA00023170"/>
    </source>
</evidence>
<feature type="transmembrane region" description="Helical" evidence="8">
    <location>
        <begin position="493"/>
        <end position="519"/>
    </location>
</feature>
<dbReference type="AlphaFoldDB" id="A0AAU9XVT9"/>
<dbReference type="Pfam" id="PF14752">
    <property type="entry name" value="RBP_receptor"/>
    <property type="match status" value="2"/>
</dbReference>
<organism evidence="9 10">
    <name type="scientific">Pocillopora meandrina</name>
    <dbReference type="NCBI Taxonomy" id="46732"/>
    <lineage>
        <taxon>Eukaryota</taxon>
        <taxon>Metazoa</taxon>
        <taxon>Cnidaria</taxon>
        <taxon>Anthozoa</taxon>
        <taxon>Hexacorallia</taxon>
        <taxon>Scleractinia</taxon>
        <taxon>Astrocoeniina</taxon>
        <taxon>Pocilloporidae</taxon>
        <taxon>Pocillopora</taxon>
    </lineage>
</organism>
<dbReference type="PANTHER" id="PTHR21444:SF15">
    <property type="entry name" value="RECEPTOR FOR RETINOL UPTAKE STRA6"/>
    <property type="match status" value="1"/>
</dbReference>
<name>A0AAU9XVT9_9CNID</name>
<evidence type="ECO:0000256" key="6">
    <source>
        <dbReference type="ARBA" id="ARBA00023136"/>
    </source>
</evidence>
<sequence>IVIILILSCLKRRSSWKLEYCKGYPGLLIPINFLGGMDKINRYTIAITFGATASTFFSNSTLEFADPPWLSVFSALFSVLEYGILFYPFFACLTTENSLAGSLLGFLYATMRFIVGLVIEFQCTESYEDIKTKQYIEFLGKVPTYLCLLFIALRFAVLLVLQIKQCRVLSSWVSSHYSEILGADEHHTCLIEASGRIHVKQLLTLGSNTTMADEKWYKRLICKIYRPRGDFKFSTQLISTLVVAGIIVFQVMLHYLSLFDYYEKEVVSSCVHDPICRGFVLLLFHALEGGVITAATVSILLMLHFMKCHRDNVLQMYRGQRTFFQDVTVSPANLVGQSLLFSGYQIAFVLTGMIYLYLILIEFEVHTVINGPSTLLRFMALVRSAREGGSISVNFLQPPVCLAICLWLYQLFLTYYVFRDRDFPNITITVDNRQYFIRFYSIMSYFFFFYNILLGLFSCIMRILKGMILGVIFISRIDRTSLMQGFQTWDKAFVAYLGFIHILVAHNHPVMLMFCQLLINSNKDRQYGTVGREGKEDTNSIRGVKGHPEARVFRPPHMSHQAINRWFLAFTLLRNPSLVKYRRRCAREAKKCSVSIEDANYGSVTPI</sequence>
<dbReference type="InterPro" id="IPR026612">
    <property type="entry name" value="STRA6-like"/>
</dbReference>
<dbReference type="GO" id="GO:0071939">
    <property type="term" value="P:vitamin A import into cell"/>
    <property type="evidence" value="ECO:0007669"/>
    <property type="project" value="TreeGrafter"/>
</dbReference>
<dbReference type="GO" id="GO:0038023">
    <property type="term" value="F:signaling receptor activity"/>
    <property type="evidence" value="ECO:0007669"/>
    <property type="project" value="InterPro"/>
</dbReference>
<protein>
    <submittedName>
        <fullName evidence="9">Uncharacterized protein</fullName>
    </submittedName>
</protein>
<feature type="transmembrane region" description="Helical" evidence="8">
    <location>
        <begin position="40"/>
        <end position="57"/>
    </location>
</feature>
<dbReference type="GO" id="GO:0005886">
    <property type="term" value="C:plasma membrane"/>
    <property type="evidence" value="ECO:0007669"/>
    <property type="project" value="UniProtKB-SubCell"/>
</dbReference>
<evidence type="ECO:0000313" key="10">
    <source>
        <dbReference type="Proteomes" id="UP001159428"/>
    </source>
</evidence>
<keyword evidence="6 8" id="KW-0472">Membrane</keyword>
<feature type="transmembrane region" description="Helical" evidence="8">
    <location>
        <begin position="439"/>
        <end position="464"/>
    </location>
</feature>
<feature type="transmembrane region" description="Helical" evidence="8">
    <location>
        <begin position="396"/>
        <end position="418"/>
    </location>
</feature>
<dbReference type="EMBL" id="CALNXJ010000064">
    <property type="protein sequence ID" value="CAH3157445.1"/>
    <property type="molecule type" value="Genomic_DNA"/>
</dbReference>
<feature type="transmembrane region" description="Helical" evidence="8">
    <location>
        <begin position="237"/>
        <end position="259"/>
    </location>
</feature>
<feature type="non-terminal residue" evidence="9">
    <location>
        <position position="1"/>
    </location>
</feature>
<reference evidence="9 10" key="1">
    <citation type="submission" date="2022-05" db="EMBL/GenBank/DDBJ databases">
        <authorList>
            <consortium name="Genoscope - CEA"/>
            <person name="William W."/>
        </authorList>
    </citation>
    <scope>NUCLEOTIDE SEQUENCE [LARGE SCALE GENOMIC DNA]</scope>
</reference>
<comment type="subcellular location">
    <subcellularLocation>
        <location evidence="1">Cell membrane</location>
        <topology evidence="1">Multi-pass membrane protein</topology>
    </subcellularLocation>
</comment>
<evidence type="ECO:0000313" key="9">
    <source>
        <dbReference type="EMBL" id="CAH3157445.1"/>
    </source>
</evidence>
<keyword evidence="5 8" id="KW-1133">Transmembrane helix</keyword>
<accession>A0AAU9XVT9</accession>
<evidence type="ECO:0000256" key="1">
    <source>
        <dbReference type="ARBA" id="ARBA00004651"/>
    </source>
</evidence>
<proteinExistence type="predicted"/>
<evidence type="ECO:0000256" key="2">
    <source>
        <dbReference type="ARBA" id="ARBA00022448"/>
    </source>
</evidence>
<keyword evidence="3" id="KW-1003">Cell membrane</keyword>
<keyword evidence="4 8" id="KW-0812">Transmembrane</keyword>
<dbReference type="Proteomes" id="UP001159428">
    <property type="component" value="Unassembled WGS sequence"/>
</dbReference>
<feature type="transmembrane region" description="Helical" evidence="8">
    <location>
        <begin position="102"/>
        <end position="122"/>
    </location>
</feature>
<keyword evidence="2" id="KW-0813">Transport</keyword>
<feature type="transmembrane region" description="Helical" evidence="8">
    <location>
        <begin position="142"/>
        <end position="161"/>
    </location>
</feature>
<keyword evidence="10" id="KW-1185">Reference proteome</keyword>
<dbReference type="GO" id="GO:0034632">
    <property type="term" value="F:retinol transmembrane transporter activity"/>
    <property type="evidence" value="ECO:0007669"/>
    <property type="project" value="InterPro"/>
</dbReference>
<evidence type="ECO:0000256" key="3">
    <source>
        <dbReference type="ARBA" id="ARBA00022475"/>
    </source>
</evidence>
<evidence type="ECO:0000256" key="8">
    <source>
        <dbReference type="SAM" id="Phobius"/>
    </source>
</evidence>
<keyword evidence="7" id="KW-0675">Receptor</keyword>
<feature type="transmembrane region" description="Helical" evidence="8">
    <location>
        <begin position="69"/>
        <end position="90"/>
    </location>
</feature>
<feature type="transmembrane region" description="Helical" evidence="8">
    <location>
        <begin position="339"/>
        <end position="360"/>
    </location>
</feature>